<evidence type="ECO:0000256" key="2">
    <source>
        <dbReference type="ARBA" id="ARBA00022723"/>
    </source>
</evidence>
<keyword evidence="2" id="KW-0479">Metal-binding</keyword>
<dbReference type="Proteomes" id="UP000886722">
    <property type="component" value="Unassembled WGS sequence"/>
</dbReference>
<protein>
    <submittedName>
        <fullName evidence="5">HAD family hydrolase</fullName>
    </submittedName>
</protein>
<comment type="cofactor">
    <cofactor evidence="1">
        <name>Mg(2+)</name>
        <dbReference type="ChEBI" id="CHEBI:18420"/>
    </cofactor>
</comment>
<dbReference type="EMBL" id="DVKT01000019">
    <property type="protein sequence ID" value="HIT38930.1"/>
    <property type="molecule type" value="Genomic_DNA"/>
</dbReference>
<keyword evidence="4" id="KW-0460">Magnesium</keyword>
<reference evidence="5" key="1">
    <citation type="submission" date="2020-10" db="EMBL/GenBank/DDBJ databases">
        <authorList>
            <person name="Gilroy R."/>
        </authorList>
    </citation>
    <scope>NUCLEOTIDE SEQUENCE</scope>
    <source>
        <strain evidence="5">21143</strain>
    </source>
</reference>
<comment type="caution">
    <text evidence="5">The sequence shown here is derived from an EMBL/GenBank/DDBJ whole genome shotgun (WGS) entry which is preliminary data.</text>
</comment>
<dbReference type="SFLD" id="SFLDG01129">
    <property type="entry name" value="C1.5:_HAD__Beta-PGM__Phosphata"/>
    <property type="match status" value="1"/>
</dbReference>
<dbReference type="AlphaFoldDB" id="A0A9D1GD54"/>
<dbReference type="Pfam" id="PF00702">
    <property type="entry name" value="Hydrolase"/>
    <property type="match status" value="1"/>
</dbReference>
<dbReference type="GO" id="GO:0016791">
    <property type="term" value="F:phosphatase activity"/>
    <property type="evidence" value="ECO:0007669"/>
    <property type="project" value="TreeGrafter"/>
</dbReference>
<gene>
    <name evidence="5" type="ORF">IAD06_02670</name>
</gene>
<dbReference type="InterPro" id="IPR051400">
    <property type="entry name" value="HAD-like_hydrolase"/>
</dbReference>
<evidence type="ECO:0000256" key="3">
    <source>
        <dbReference type="ARBA" id="ARBA00022801"/>
    </source>
</evidence>
<keyword evidence="3 5" id="KW-0378">Hydrolase</keyword>
<evidence type="ECO:0000256" key="1">
    <source>
        <dbReference type="ARBA" id="ARBA00001946"/>
    </source>
</evidence>
<name>A0A9D1GD54_9BACT</name>
<dbReference type="Gene3D" id="3.40.50.1000">
    <property type="entry name" value="HAD superfamily/HAD-like"/>
    <property type="match status" value="1"/>
</dbReference>
<accession>A0A9D1GD54</accession>
<evidence type="ECO:0000313" key="5">
    <source>
        <dbReference type="EMBL" id="HIT38930.1"/>
    </source>
</evidence>
<dbReference type="NCBIfam" id="TIGR01509">
    <property type="entry name" value="HAD-SF-IA-v3"/>
    <property type="match status" value="1"/>
</dbReference>
<evidence type="ECO:0000313" key="6">
    <source>
        <dbReference type="Proteomes" id="UP000886722"/>
    </source>
</evidence>
<evidence type="ECO:0000256" key="4">
    <source>
        <dbReference type="ARBA" id="ARBA00022842"/>
    </source>
</evidence>
<sequence>MNGIKGILFDFGGTLDTNGTHWGIMLQEAYREAGFSLEDKIFREIYVQGERQLTAQPVIATNDTFREVLQKKLAIELDYGVTHGFLSDNSDTRNRIALIAEKCYATARDHIDGIRPLLKKLHNDYRLALVSNFYGNLSAVLDDFDLKNCFDTVIESARVGVRKPSPAIFSLALDTLQLSPAEAIVVGDSYKNDIAPALSLGIIPVWLKGRGWNDKDDRNSAPYIISDLHDLTTLLYHRT</sequence>
<dbReference type="GO" id="GO:0046872">
    <property type="term" value="F:metal ion binding"/>
    <property type="evidence" value="ECO:0007669"/>
    <property type="project" value="UniProtKB-KW"/>
</dbReference>
<dbReference type="InterPro" id="IPR006439">
    <property type="entry name" value="HAD-SF_hydro_IA"/>
</dbReference>
<dbReference type="InterPro" id="IPR036412">
    <property type="entry name" value="HAD-like_sf"/>
</dbReference>
<organism evidence="5 6">
    <name type="scientific">Candidatus Caccoplasma intestinavium</name>
    <dbReference type="NCBI Taxonomy" id="2840716"/>
    <lineage>
        <taxon>Bacteria</taxon>
        <taxon>Pseudomonadati</taxon>
        <taxon>Bacteroidota</taxon>
        <taxon>Bacteroidia</taxon>
        <taxon>Bacteroidales</taxon>
        <taxon>Bacteroidaceae</taxon>
        <taxon>Bacteroidaceae incertae sedis</taxon>
        <taxon>Candidatus Caccoplasma</taxon>
    </lineage>
</organism>
<dbReference type="Gene3D" id="1.10.150.240">
    <property type="entry name" value="Putative phosphatase, domain 2"/>
    <property type="match status" value="1"/>
</dbReference>
<proteinExistence type="predicted"/>
<dbReference type="InterPro" id="IPR023198">
    <property type="entry name" value="PGP-like_dom2"/>
</dbReference>
<reference evidence="5" key="2">
    <citation type="journal article" date="2021" name="PeerJ">
        <title>Extensive microbial diversity within the chicken gut microbiome revealed by metagenomics and culture.</title>
        <authorList>
            <person name="Gilroy R."/>
            <person name="Ravi A."/>
            <person name="Getino M."/>
            <person name="Pursley I."/>
            <person name="Horton D.L."/>
            <person name="Alikhan N.F."/>
            <person name="Baker D."/>
            <person name="Gharbi K."/>
            <person name="Hall N."/>
            <person name="Watson M."/>
            <person name="Adriaenssens E.M."/>
            <person name="Foster-Nyarko E."/>
            <person name="Jarju S."/>
            <person name="Secka A."/>
            <person name="Antonio M."/>
            <person name="Oren A."/>
            <person name="Chaudhuri R.R."/>
            <person name="La Ragione R."/>
            <person name="Hildebrand F."/>
            <person name="Pallen M.J."/>
        </authorList>
    </citation>
    <scope>NUCLEOTIDE SEQUENCE</scope>
    <source>
        <strain evidence="5">21143</strain>
    </source>
</reference>
<dbReference type="SFLD" id="SFLDS00003">
    <property type="entry name" value="Haloacid_Dehalogenase"/>
    <property type="match status" value="1"/>
</dbReference>
<dbReference type="InterPro" id="IPR023214">
    <property type="entry name" value="HAD_sf"/>
</dbReference>
<dbReference type="SUPFAM" id="SSF56784">
    <property type="entry name" value="HAD-like"/>
    <property type="match status" value="1"/>
</dbReference>
<dbReference type="PANTHER" id="PTHR46470:SF2">
    <property type="entry name" value="GLYCERALDEHYDE 3-PHOSPHATE PHOSPHATASE"/>
    <property type="match status" value="1"/>
</dbReference>
<dbReference type="PANTHER" id="PTHR46470">
    <property type="entry name" value="N-ACYLNEURAMINATE-9-PHOSPHATASE"/>
    <property type="match status" value="1"/>
</dbReference>
<dbReference type="NCBIfam" id="TIGR01549">
    <property type="entry name" value="HAD-SF-IA-v1"/>
    <property type="match status" value="1"/>
</dbReference>
<dbReference type="GO" id="GO:0044281">
    <property type="term" value="P:small molecule metabolic process"/>
    <property type="evidence" value="ECO:0007669"/>
    <property type="project" value="UniProtKB-ARBA"/>
</dbReference>